<evidence type="ECO:0000313" key="11">
    <source>
        <dbReference type="Proteomes" id="UP000295252"/>
    </source>
</evidence>
<keyword evidence="2" id="KW-0433">Leucine-rich repeat</keyword>
<keyword evidence="11" id="KW-1185">Reference proteome</keyword>
<dbReference type="GO" id="GO:0043531">
    <property type="term" value="F:ADP binding"/>
    <property type="evidence" value="ECO:0007669"/>
    <property type="project" value="InterPro"/>
</dbReference>
<sequence>MADALLGSTVQVLVEKAINMASEQIGLFVGFKNNLEKLMYGLTLIKPVLHDAEEKQVTQEFVKRWLEKLEAVAFDAGNLLDDINYEMIRRRVEIQNQMNKKVCFFFFSLSSPIAFRCNLMANKIQQINMDLNRINEGAMNFSLQSQIGARDVPALSPPSGEGFVKNSEIDSVTIDTSFIGRGDDVSAIVTQLTATSSNETLSVLPLVGMGGIGKTTLARKVFNELKIDIHFDKKNMGLCCFAYCTIYSKDFQMERSQLIRLWMAEGFLHSNQRNNMRMEEVGNMYFMILLDSNLFQDAEKDDYGNVLNCKMHDLVHDMVQ</sequence>
<keyword evidence="4" id="KW-0547">Nucleotide-binding</keyword>
<keyword evidence="3" id="KW-0677">Repeat</keyword>
<dbReference type="Gene3D" id="3.40.50.300">
    <property type="entry name" value="P-loop containing nucleotide triphosphate hydrolases"/>
    <property type="match status" value="1"/>
</dbReference>
<accession>A0A068VR52</accession>
<comment type="similarity">
    <text evidence="1">Belongs to the disease resistance NB-LRR family.</text>
</comment>
<gene>
    <name evidence="10" type="ORF">GSCOC_T00005762001</name>
</gene>
<reference evidence="11" key="1">
    <citation type="journal article" date="2014" name="Science">
        <title>The coffee genome provides insight into the convergent evolution of caffeine biosynthesis.</title>
        <authorList>
            <person name="Denoeud F."/>
            <person name="Carretero-Paulet L."/>
            <person name="Dereeper A."/>
            <person name="Droc G."/>
            <person name="Guyot R."/>
            <person name="Pietrella M."/>
            <person name="Zheng C."/>
            <person name="Alberti A."/>
            <person name="Anthony F."/>
            <person name="Aprea G."/>
            <person name="Aury J.M."/>
            <person name="Bento P."/>
            <person name="Bernard M."/>
            <person name="Bocs S."/>
            <person name="Campa C."/>
            <person name="Cenci A."/>
            <person name="Combes M.C."/>
            <person name="Crouzillat D."/>
            <person name="Da Silva C."/>
            <person name="Daddiego L."/>
            <person name="De Bellis F."/>
            <person name="Dussert S."/>
            <person name="Garsmeur O."/>
            <person name="Gayraud T."/>
            <person name="Guignon V."/>
            <person name="Jahn K."/>
            <person name="Jamilloux V."/>
            <person name="Joet T."/>
            <person name="Labadie K."/>
            <person name="Lan T."/>
            <person name="Leclercq J."/>
            <person name="Lepelley M."/>
            <person name="Leroy T."/>
            <person name="Li L.T."/>
            <person name="Librado P."/>
            <person name="Lopez L."/>
            <person name="Munoz A."/>
            <person name="Noel B."/>
            <person name="Pallavicini A."/>
            <person name="Perrotta G."/>
            <person name="Poncet V."/>
            <person name="Pot D."/>
            <person name="Priyono X."/>
            <person name="Rigoreau M."/>
            <person name="Rouard M."/>
            <person name="Rozas J."/>
            <person name="Tranchant-Dubreuil C."/>
            <person name="VanBuren R."/>
            <person name="Zhang Q."/>
            <person name="Andrade A.C."/>
            <person name="Argout X."/>
            <person name="Bertrand B."/>
            <person name="de Kochko A."/>
            <person name="Graziosi G."/>
            <person name="Henry R.J."/>
            <person name="Jayarama X."/>
            <person name="Ming R."/>
            <person name="Nagai C."/>
            <person name="Rounsley S."/>
            <person name="Sankoff D."/>
            <person name="Giuliano G."/>
            <person name="Albert V.A."/>
            <person name="Wincker P."/>
            <person name="Lashermes P."/>
        </authorList>
    </citation>
    <scope>NUCLEOTIDE SEQUENCE [LARGE SCALE GENOMIC DNA]</scope>
    <source>
        <strain evidence="11">cv. DH200-94</strain>
    </source>
</reference>
<dbReference type="InterPro" id="IPR041118">
    <property type="entry name" value="Rx_N"/>
</dbReference>
<dbReference type="EMBL" id="HG750794">
    <property type="protein sequence ID" value="CDP22183.1"/>
    <property type="molecule type" value="Genomic_DNA"/>
</dbReference>
<dbReference type="SUPFAM" id="SSF52540">
    <property type="entry name" value="P-loop containing nucleoside triphosphate hydrolases"/>
    <property type="match status" value="1"/>
</dbReference>
<dbReference type="Proteomes" id="UP000295252">
    <property type="component" value="Unassembled WGS sequence"/>
</dbReference>
<dbReference type="InterPro" id="IPR027417">
    <property type="entry name" value="P-loop_NTPase"/>
</dbReference>
<evidence type="ECO:0000256" key="2">
    <source>
        <dbReference type="ARBA" id="ARBA00022614"/>
    </source>
</evidence>
<proteinExistence type="inferred from homology"/>
<dbReference type="GO" id="GO:0005524">
    <property type="term" value="F:ATP binding"/>
    <property type="evidence" value="ECO:0007669"/>
    <property type="project" value="UniProtKB-KW"/>
</dbReference>
<dbReference type="InParanoid" id="A0A068VR52"/>
<dbReference type="AlphaFoldDB" id="A0A068VR52"/>
<feature type="domain" description="Disease resistance N-terminal" evidence="8">
    <location>
        <begin position="10"/>
        <end position="97"/>
    </location>
</feature>
<dbReference type="STRING" id="49390.A0A068VR52"/>
<name>A0A068VR52_COFCA</name>
<dbReference type="Gramene" id="CDP22183">
    <property type="protein sequence ID" value="CDP22183"/>
    <property type="gene ID" value="GSCOC_T00005762001"/>
</dbReference>
<dbReference type="InterPro" id="IPR044974">
    <property type="entry name" value="Disease_R_plants"/>
</dbReference>
<dbReference type="Pfam" id="PF18052">
    <property type="entry name" value="Rx_N"/>
    <property type="match status" value="1"/>
</dbReference>
<keyword evidence="5" id="KW-0611">Plant defense</keyword>
<evidence type="ECO:0000259" key="9">
    <source>
        <dbReference type="Pfam" id="PF23559"/>
    </source>
</evidence>
<dbReference type="PANTHER" id="PTHR23155">
    <property type="entry name" value="DISEASE RESISTANCE PROTEIN RP"/>
    <property type="match status" value="1"/>
</dbReference>
<dbReference type="PhylomeDB" id="A0A068VR52"/>
<evidence type="ECO:0000256" key="3">
    <source>
        <dbReference type="ARBA" id="ARBA00022737"/>
    </source>
</evidence>
<keyword evidence="6" id="KW-0067">ATP-binding</keyword>
<dbReference type="InterPro" id="IPR002182">
    <property type="entry name" value="NB-ARC"/>
</dbReference>
<dbReference type="PANTHER" id="PTHR23155:SF1139">
    <property type="entry name" value="CC-NBS-LRR RESISTANCE PROTEIN"/>
    <property type="match status" value="1"/>
</dbReference>
<protein>
    <submittedName>
        <fullName evidence="10">DH200=94 genomic scaffold, scaffold_11710</fullName>
    </submittedName>
</protein>
<dbReference type="FunFam" id="1.10.10.10:FF:000322">
    <property type="entry name" value="Probable disease resistance protein At1g63360"/>
    <property type="match status" value="1"/>
</dbReference>
<dbReference type="GO" id="GO:0098542">
    <property type="term" value="P:defense response to other organism"/>
    <property type="evidence" value="ECO:0007669"/>
    <property type="project" value="TreeGrafter"/>
</dbReference>
<evidence type="ECO:0000313" key="10">
    <source>
        <dbReference type="EMBL" id="CDP22183.1"/>
    </source>
</evidence>
<evidence type="ECO:0000256" key="5">
    <source>
        <dbReference type="ARBA" id="ARBA00022821"/>
    </source>
</evidence>
<dbReference type="Pfam" id="PF00931">
    <property type="entry name" value="NB-ARC"/>
    <property type="match status" value="1"/>
</dbReference>
<feature type="domain" description="NB-ARC" evidence="7">
    <location>
        <begin position="184"/>
        <end position="233"/>
    </location>
</feature>
<organism evidence="10 11">
    <name type="scientific">Coffea canephora</name>
    <name type="common">Robusta coffee</name>
    <dbReference type="NCBI Taxonomy" id="49390"/>
    <lineage>
        <taxon>Eukaryota</taxon>
        <taxon>Viridiplantae</taxon>
        <taxon>Streptophyta</taxon>
        <taxon>Embryophyta</taxon>
        <taxon>Tracheophyta</taxon>
        <taxon>Spermatophyta</taxon>
        <taxon>Magnoliopsida</taxon>
        <taxon>eudicotyledons</taxon>
        <taxon>Gunneridae</taxon>
        <taxon>Pentapetalae</taxon>
        <taxon>asterids</taxon>
        <taxon>lamiids</taxon>
        <taxon>Gentianales</taxon>
        <taxon>Rubiaceae</taxon>
        <taxon>Ixoroideae</taxon>
        <taxon>Gardenieae complex</taxon>
        <taxon>Bertiereae - Coffeeae clade</taxon>
        <taxon>Coffeeae</taxon>
        <taxon>Coffea</taxon>
    </lineage>
</organism>
<dbReference type="Gene3D" id="1.20.5.4130">
    <property type="match status" value="1"/>
</dbReference>
<evidence type="ECO:0000256" key="1">
    <source>
        <dbReference type="ARBA" id="ARBA00008894"/>
    </source>
</evidence>
<feature type="non-terminal residue" evidence="10">
    <location>
        <position position="320"/>
    </location>
</feature>
<feature type="domain" description="Disease resistance protein winged helix" evidence="9">
    <location>
        <begin position="246"/>
        <end position="319"/>
    </location>
</feature>
<dbReference type="Pfam" id="PF23559">
    <property type="entry name" value="WHD_DRP"/>
    <property type="match status" value="1"/>
</dbReference>
<evidence type="ECO:0000259" key="8">
    <source>
        <dbReference type="Pfam" id="PF18052"/>
    </source>
</evidence>
<evidence type="ECO:0000259" key="7">
    <source>
        <dbReference type="Pfam" id="PF00931"/>
    </source>
</evidence>
<evidence type="ECO:0000256" key="6">
    <source>
        <dbReference type="ARBA" id="ARBA00022840"/>
    </source>
</evidence>
<dbReference type="InterPro" id="IPR058922">
    <property type="entry name" value="WHD_DRP"/>
</dbReference>
<evidence type="ECO:0000256" key="4">
    <source>
        <dbReference type="ARBA" id="ARBA00022741"/>
    </source>
</evidence>